<evidence type="ECO:0008006" key="3">
    <source>
        <dbReference type="Google" id="ProtNLM"/>
    </source>
</evidence>
<accession>A0A847S0F5</accession>
<dbReference type="AlphaFoldDB" id="A0A847S0F5"/>
<gene>
    <name evidence="1" type="ORF">HGH92_20020</name>
</gene>
<name>A0A847S0F5_9BACT</name>
<organism evidence="1 2">
    <name type="scientific">Chitinophaga varians</name>
    <dbReference type="NCBI Taxonomy" id="2202339"/>
    <lineage>
        <taxon>Bacteria</taxon>
        <taxon>Pseudomonadati</taxon>
        <taxon>Bacteroidota</taxon>
        <taxon>Chitinophagia</taxon>
        <taxon>Chitinophagales</taxon>
        <taxon>Chitinophagaceae</taxon>
        <taxon>Chitinophaga</taxon>
    </lineage>
</organism>
<dbReference type="RefSeq" id="WP_168872525.1">
    <property type="nucleotide sequence ID" value="NZ_JABAIA010000002.1"/>
</dbReference>
<dbReference type="Proteomes" id="UP000570474">
    <property type="component" value="Unassembled WGS sequence"/>
</dbReference>
<comment type="caution">
    <text evidence="1">The sequence shown here is derived from an EMBL/GenBank/DDBJ whole genome shotgun (WGS) entry which is preliminary data.</text>
</comment>
<keyword evidence="2" id="KW-1185">Reference proteome</keyword>
<dbReference type="EMBL" id="JABAIA010000002">
    <property type="protein sequence ID" value="NLR66608.1"/>
    <property type="molecule type" value="Genomic_DNA"/>
</dbReference>
<sequence>MHVIDHPDPRYDVLEINVIEVSKDNRGENGFGRIGGCLLAYAVLLSQEYHHDGYLVLTAKNKKASLFHSKYGFQYIGKIGGVMGERMVSDTANSIELVKEYADK</sequence>
<reference evidence="1 2" key="1">
    <citation type="submission" date="2020-04" db="EMBL/GenBank/DDBJ databases">
        <authorList>
            <person name="Yin C."/>
        </authorList>
    </citation>
    <scope>NUCLEOTIDE SEQUENCE [LARGE SCALE GENOMIC DNA]</scope>
    <source>
        <strain evidence="1 2">Ae27</strain>
    </source>
</reference>
<evidence type="ECO:0000313" key="1">
    <source>
        <dbReference type="EMBL" id="NLR66608.1"/>
    </source>
</evidence>
<proteinExistence type="predicted"/>
<evidence type="ECO:0000313" key="2">
    <source>
        <dbReference type="Proteomes" id="UP000570474"/>
    </source>
</evidence>
<protein>
    <recommendedName>
        <fullName evidence="3">N-acetyltransferase domain-containing protein</fullName>
    </recommendedName>
</protein>